<evidence type="ECO:0000259" key="15">
    <source>
        <dbReference type="Pfam" id="PF12627"/>
    </source>
</evidence>
<dbReference type="GO" id="GO:0001680">
    <property type="term" value="P:tRNA 3'-terminal CCA addition"/>
    <property type="evidence" value="ECO:0007669"/>
    <property type="project" value="TreeGrafter"/>
</dbReference>
<dbReference type="Gene3D" id="1.10.3090.10">
    <property type="entry name" value="cca-adding enzyme, domain 2"/>
    <property type="match status" value="1"/>
</dbReference>
<dbReference type="InterPro" id="IPR032828">
    <property type="entry name" value="PolyA_RNA-bd"/>
</dbReference>
<dbReference type="PANTHER" id="PTHR13734">
    <property type="entry name" value="TRNA-NUCLEOTIDYLTRANSFERASE"/>
    <property type="match status" value="1"/>
</dbReference>
<evidence type="ECO:0000313" key="16">
    <source>
        <dbReference type="EMBL" id="QLG74588.1"/>
    </source>
</evidence>
<comment type="catalytic activity">
    <reaction evidence="5">
        <text>a tRNA precursor + 2 CTP + ATP = a tRNA with a 3' CCA end + 3 diphosphate</text>
        <dbReference type="Rhea" id="RHEA:14433"/>
        <dbReference type="Rhea" id="RHEA-COMP:10465"/>
        <dbReference type="Rhea" id="RHEA-COMP:10468"/>
        <dbReference type="ChEBI" id="CHEBI:30616"/>
        <dbReference type="ChEBI" id="CHEBI:33019"/>
        <dbReference type="ChEBI" id="CHEBI:37563"/>
        <dbReference type="ChEBI" id="CHEBI:74896"/>
        <dbReference type="ChEBI" id="CHEBI:83071"/>
        <dbReference type="EC" id="2.7.7.72"/>
    </reaction>
</comment>
<dbReference type="AlphaFoldDB" id="A0A7H9B781"/>
<feature type="domain" description="tRNA nucleotidyltransferase/poly(A) polymerase RNA and SrmB- binding" evidence="15">
    <location>
        <begin position="235"/>
        <end position="294"/>
    </location>
</feature>
<feature type="domain" description="Poly A polymerase head" evidence="14">
    <location>
        <begin position="66"/>
        <end position="208"/>
    </location>
</feature>
<evidence type="ECO:0000256" key="9">
    <source>
        <dbReference type="ARBA" id="ARBA00076038"/>
    </source>
</evidence>
<keyword evidence="3" id="KW-0547">Nucleotide-binding</keyword>
<dbReference type="RefSeq" id="XP_037146313.1">
    <property type="nucleotide sequence ID" value="XM_037290418.1"/>
</dbReference>
<evidence type="ECO:0000256" key="10">
    <source>
        <dbReference type="ARBA" id="ARBA00077436"/>
    </source>
</evidence>
<evidence type="ECO:0000256" key="13">
    <source>
        <dbReference type="RuleBase" id="RU003953"/>
    </source>
</evidence>
<dbReference type="PANTHER" id="PTHR13734:SF5">
    <property type="entry name" value="CCA TRNA NUCLEOTIDYLTRANSFERASE, MITOCHONDRIAL"/>
    <property type="match status" value="1"/>
</dbReference>
<sequence>MFGSLRYLARGTRGMINGSQLKKHAFDIAQPSIKLNKVEQKICRLLNDYTALFNAKQENVAEPLTLRISGGWVRDKLLGQDSHDLDIAINIMSGEQFALQLNEFLTEHYDKYELEPHSINKIDINPEKSKHLETATTKLYEVEIDFVNLRSEEYSDHSRIPVVNFGTAEEDAFRRDATLNALFYNITQDKIEDFTKLGLYDLNKGILRTPLPPRQTFLDDPLRVLRLIRFAARYNFEIEPNVYKEMQDPEINDAFLHKISNERIGVEVQKILRGPNPLLGLSLIQSTKIDNVVFRWHEDQEIINFNETHCENFNEIERLYSSGKLNAHLERVISKFDKFFSSSLPFYSNGIDASADFAMNTILSCCLIPMAGYDIIWTSKAKMNNKISLTESILKNWLKVGKNESTRIAKVVNSSKTYDCMVDMFYRSRNDQASLKRSDLGIFLRDFKGDWETVHYVSLFNHFLYSQQSYYEMEKKYKYLRSAIYNQNLENAHQLKPLLNGKEVLQGLNRKAGPWLGKVNEQAIYWQFDNPNGTKAELLEYMKSIAPKYV</sequence>
<keyword evidence="2 13" id="KW-0808">Transferase</keyword>
<evidence type="ECO:0000256" key="4">
    <source>
        <dbReference type="ARBA" id="ARBA00022884"/>
    </source>
</evidence>
<evidence type="ECO:0000256" key="3">
    <source>
        <dbReference type="ARBA" id="ARBA00022741"/>
    </source>
</evidence>
<dbReference type="Pfam" id="PF12627">
    <property type="entry name" value="PolyA_pol_RNAbd"/>
    <property type="match status" value="1"/>
</dbReference>
<gene>
    <name evidence="16" type="ORF">HG535_0G04710</name>
</gene>
<keyword evidence="4 13" id="KW-0694">RNA-binding</keyword>
<dbReference type="GO" id="GO:0005759">
    <property type="term" value="C:mitochondrial matrix"/>
    <property type="evidence" value="ECO:0007669"/>
    <property type="project" value="UniProtKB-ARBA"/>
</dbReference>
<dbReference type="GO" id="GO:0052929">
    <property type="term" value="F:ATP:3'-cytidine-cytidine-tRNA adenylyltransferase activity"/>
    <property type="evidence" value="ECO:0007669"/>
    <property type="project" value="TreeGrafter"/>
</dbReference>
<dbReference type="EMBL" id="CP058610">
    <property type="protein sequence ID" value="QLG74588.1"/>
    <property type="molecule type" value="Genomic_DNA"/>
</dbReference>
<dbReference type="CDD" id="cd05398">
    <property type="entry name" value="NT_ClassII-CCAase"/>
    <property type="match status" value="1"/>
</dbReference>
<comment type="function">
    <text evidence="6">Nucleotidyltransferase that catalyzes the addition and repair of the essential 3'-terminal CCA sequence in tRNAs, which is necessary for the attachment of amino acids to the 3' terminus of tRNA molecules, using CTP and ATP as substrates. tRNA 3'-terminal CCA addition is required both for tRNA processing and repair. Also involved in tRNA surveillance by mediating tandem CCA addition to generate a CCACCA at the 3' terminus of unstable tRNAs. While stable tRNAs receive only 3'-terminal CCA, unstable tRNAs are marked with CCACCA and rapidly degraded. The structural flexibility of RNA controls the choice between CCA versus CCACCA addition: following the first CCA addition cycle, nucleotide-binding to the active site triggers a clockwise screw motion, producing torque on the RNA. This ejects stable RNAs, whereas unstable RNAs are refolded while bound to the enzyme and subjected to a second CCA catalytic cycle.</text>
</comment>
<dbReference type="InterPro" id="IPR002646">
    <property type="entry name" value="PolA_pol_head_dom"/>
</dbReference>
<dbReference type="FunFam" id="3.30.460.10:FF:000019">
    <property type="entry name" value="tRNA nucleotidyltransferase cca2"/>
    <property type="match status" value="1"/>
</dbReference>
<evidence type="ECO:0000256" key="12">
    <source>
        <dbReference type="ARBA" id="ARBA00082324"/>
    </source>
</evidence>
<evidence type="ECO:0000256" key="2">
    <source>
        <dbReference type="ARBA" id="ARBA00022679"/>
    </source>
</evidence>
<evidence type="ECO:0000313" key="17">
    <source>
        <dbReference type="Proteomes" id="UP000509704"/>
    </source>
</evidence>
<proteinExistence type="inferred from homology"/>
<dbReference type="EC" id="2.7.7.72" evidence="7"/>
<dbReference type="Pfam" id="PF01743">
    <property type="entry name" value="PolyA_pol"/>
    <property type="match status" value="1"/>
</dbReference>
<dbReference type="SUPFAM" id="SSF81891">
    <property type="entry name" value="Poly A polymerase C-terminal region-like"/>
    <property type="match status" value="1"/>
</dbReference>
<evidence type="ECO:0000256" key="6">
    <source>
        <dbReference type="ARBA" id="ARBA00056517"/>
    </source>
</evidence>
<dbReference type="SUPFAM" id="SSF81301">
    <property type="entry name" value="Nucleotidyltransferase"/>
    <property type="match status" value="1"/>
</dbReference>
<dbReference type="GO" id="GO:0052927">
    <property type="term" value="F:CC tRNA cytidylyltransferase activity"/>
    <property type="evidence" value="ECO:0007669"/>
    <property type="project" value="TreeGrafter"/>
</dbReference>
<evidence type="ECO:0000256" key="5">
    <source>
        <dbReference type="ARBA" id="ARBA00050431"/>
    </source>
</evidence>
<evidence type="ECO:0000259" key="14">
    <source>
        <dbReference type="Pfam" id="PF01743"/>
    </source>
</evidence>
<evidence type="ECO:0000256" key="11">
    <source>
        <dbReference type="ARBA" id="ARBA00080500"/>
    </source>
</evidence>
<evidence type="ECO:0000256" key="7">
    <source>
        <dbReference type="ARBA" id="ARBA00066885"/>
    </source>
</evidence>
<dbReference type="InterPro" id="IPR043519">
    <property type="entry name" value="NT_sf"/>
</dbReference>
<organism evidence="16 17">
    <name type="scientific">Zygotorulaspora mrakii</name>
    <name type="common">Zygosaccharomyces mrakii</name>
    <dbReference type="NCBI Taxonomy" id="42260"/>
    <lineage>
        <taxon>Eukaryota</taxon>
        <taxon>Fungi</taxon>
        <taxon>Dikarya</taxon>
        <taxon>Ascomycota</taxon>
        <taxon>Saccharomycotina</taxon>
        <taxon>Saccharomycetes</taxon>
        <taxon>Saccharomycetales</taxon>
        <taxon>Saccharomycetaceae</taxon>
        <taxon>Zygotorulaspora</taxon>
    </lineage>
</organism>
<keyword evidence="17" id="KW-1185">Reference proteome</keyword>
<evidence type="ECO:0000256" key="1">
    <source>
        <dbReference type="ARBA" id="ARBA00007265"/>
    </source>
</evidence>
<comment type="similarity">
    <text evidence="1 13">Belongs to the tRNA nucleotidyltransferase/poly(A) polymerase family.</text>
</comment>
<dbReference type="GO" id="GO:0003723">
    <property type="term" value="F:RNA binding"/>
    <property type="evidence" value="ECO:0007669"/>
    <property type="project" value="UniProtKB-KW"/>
</dbReference>
<dbReference type="GO" id="GO:0004810">
    <property type="term" value="F:CCA tRNA nucleotidyltransferase activity"/>
    <property type="evidence" value="ECO:0007669"/>
    <property type="project" value="UniProtKB-EC"/>
</dbReference>
<dbReference type="Proteomes" id="UP000509704">
    <property type="component" value="Chromosome 7"/>
</dbReference>
<reference evidence="16 17" key="1">
    <citation type="submission" date="2020-07" db="EMBL/GenBank/DDBJ databases">
        <title>The yeast mating-type switching endonuclease HO is a domesticated member of an unorthodox homing genetic element family.</title>
        <authorList>
            <person name="Coughlan A.Y."/>
            <person name="Lombardi L."/>
            <person name="Braun-Galleani S."/>
            <person name="Martos A.R."/>
            <person name="Galeote V."/>
            <person name="Bigey F."/>
            <person name="Dequin S."/>
            <person name="Byrne K.P."/>
            <person name="Wolfe K.H."/>
        </authorList>
    </citation>
    <scope>NUCLEOTIDE SEQUENCE [LARGE SCALE GENOMIC DNA]</scope>
    <source>
        <strain evidence="16 17">NRRL Y-6702</strain>
    </source>
</reference>
<evidence type="ECO:0000256" key="8">
    <source>
        <dbReference type="ARBA" id="ARBA00072969"/>
    </source>
</evidence>
<accession>A0A7H9B781</accession>
<dbReference type="OrthoDB" id="445712at2759"/>
<dbReference type="KEGG" id="zmk:HG535_0G04710"/>
<dbReference type="GeneID" id="59238371"/>
<dbReference type="GO" id="GO:0000166">
    <property type="term" value="F:nucleotide binding"/>
    <property type="evidence" value="ECO:0007669"/>
    <property type="project" value="UniProtKB-KW"/>
</dbReference>
<name>A0A7H9B781_ZYGMR</name>
<protein>
    <recommendedName>
        <fullName evidence="8">CCA tRNA nucleotidyltransferase, mitochondrial</fullName>
        <ecNumber evidence="7">2.7.7.72</ecNumber>
    </recommendedName>
    <alternativeName>
        <fullName evidence="10">CCA-adding enzyme</fullName>
    </alternativeName>
    <alternativeName>
        <fullName evidence="9">tRNA CCA-pyrophosphorylase</fullName>
    </alternativeName>
    <alternativeName>
        <fullName evidence="11">tRNA adenylyltransferase</fullName>
    </alternativeName>
    <alternativeName>
        <fullName evidence="12">tRNA nucleotidyltransferase</fullName>
    </alternativeName>
</protein>
<dbReference type="Gene3D" id="3.30.460.10">
    <property type="entry name" value="Beta Polymerase, domain 2"/>
    <property type="match status" value="1"/>
</dbReference>